<dbReference type="CTD" id="221421"/>
<protein>
    <recommendedName>
        <fullName evidence="10">Radial spoke head protein 9 homolog</fullName>
    </recommendedName>
</protein>
<accession>A0AAJ7X3N5</accession>
<keyword evidence="3" id="KW-0970">Cilium biogenesis/degradation</keyword>
<evidence type="ECO:0000256" key="2">
    <source>
        <dbReference type="ARBA" id="ARBA00022490"/>
    </source>
</evidence>
<comment type="similarity">
    <text evidence="9">Belongs to the flagellar radial spoke RSP9 family.</text>
</comment>
<evidence type="ECO:0000256" key="1">
    <source>
        <dbReference type="ARBA" id="ARBA00004611"/>
    </source>
</evidence>
<evidence type="ECO:0000313" key="11">
    <source>
        <dbReference type="Proteomes" id="UP001318040"/>
    </source>
</evidence>
<evidence type="ECO:0000256" key="9">
    <source>
        <dbReference type="ARBA" id="ARBA00038319"/>
    </source>
</evidence>
<dbReference type="InterPro" id="IPR055316">
    <property type="entry name" value="RSP9"/>
</dbReference>
<dbReference type="GO" id="GO:0060091">
    <property type="term" value="C:kinocilium"/>
    <property type="evidence" value="ECO:0007669"/>
    <property type="project" value="UniProtKB-SubCell"/>
</dbReference>
<dbReference type="KEGG" id="pmrn:116947812"/>
<dbReference type="AlphaFoldDB" id="A0AAJ7X3N5"/>
<name>A0AAJ7X3N5_PETMA</name>
<reference evidence="12" key="1">
    <citation type="submission" date="2025-08" db="UniProtKB">
        <authorList>
            <consortium name="RefSeq"/>
        </authorList>
    </citation>
    <scope>IDENTIFICATION</scope>
    <source>
        <tissue evidence="12">Sperm</tissue>
    </source>
</reference>
<proteinExistence type="inferred from homology"/>
<dbReference type="InterPro" id="IPR006802">
    <property type="entry name" value="Radial_spoke"/>
</dbReference>
<keyword evidence="11" id="KW-1185">Reference proteome</keyword>
<evidence type="ECO:0000313" key="12">
    <source>
        <dbReference type="RefSeq" id="XP_032819877.1"/>
    </source>
</evidence>
<keyword evidence="6" id="KW-0206">Cytoskeleton</keyword>
<dbReference type="GO" id="GO:0035082">
    <property type="term" value="P:axoneme assembly"/>
    <property type="evidence" value="ECO:0007669"/>
    <property type="project" value="InterPro"/>
</dbReference>
<dbReference type="Proteomes" id="UP001318040">
    <property type="component" value="Chromosome 31"/>
</dbReference>
<organism evidence="11 12">
    <name type="scientific">Petromyzon marinus</name>
    <name type="common">Sea lamprey</name>
    <dbReference type="NCBI Taxonomy" id="7757"/>
    <lineage>
        <taxon>Eukaryota</taxon>
        <taxon>Metazoa</taxon>
        <taxon>Chordata</taxon>
        <taxon>Craniata</taxon>
        <taxon>Vertebrata</taxon>
        <taxon>Cyclostomata</taxon>
        <taxon>Hyperoartia</taxon>
        <taxon>Petromyzontiformes</taxon>
        <taxon>Petromyzontidae</taxon>
        <taxon>Petromyzon</taxon>
    </lineage>
</organism>
<dbReference type="GeneID" id="116947812"/>
<comment type="subcellular location">
    <subcellularLocation>
        <location evidence="8">Cell projection</location>
        <location evidence="8">Kinocilium</location>
    </subcellularLocation>
    <subcellularLocation>
        <location evidence="1">Cytoplasm</location>
        <location evidence="1">Cytoskeleton</location>
        <location evidence="1">Flagellum axoneme</location>
    </subcellularLocation>
</comment>
<evidence type="ECO:0000256" key="8">
    <source>
        <dbReference type="ARBA" id="ARBA00037822"/>
    </source>
</evidence>
<evidence type="ECO:0000256" key="3">
    <source>
        <dbReference type="ARBA" id="ARBA00022794"/>
    </source>
</evidence>
<evidence type="ECO:0000256" key="7">
    <source>
        <dbReference type="ARBA" id="ARBA00023273"/>
    </source>
</evidence>
<dbReference type="RefSeq" id="XP_032819877.1">
    <property type="nucleotide sequence ID" value="XM_032963986.1"/>
</dbReference>
<dbReference type="PANTHER" id="PTHR22069">
    <property type="entry name" value="MITOCHONDRIAL RIBOSOMAL PROTEIN S18"/>
    <property type="match status" value="1"/>
</dbReference>
<dbReference type="GO" id="GO:0060294">
    <property type="term" value="P:cilium movement involved in cell motility"/>
    <property type="evidence" value="ECO:0007669"/>
    <property type="project" value="InterPro"/>
</dbReference>
<evidence type="ECO:0000256" key="5">
    <source>
        <dbReference type="ARBA" id="ARBA00023069"/>
    </source>
</evidence>
<keyword evidence="2" id="KW-0963">Cytoplasm</keyword>
<sequence>MDSEDLQQCMEYVSSSGLTLSPEEAAALRVSLRETGTQMHLRGVRLWGRVFALGGRDYLVADGVRDGADELTGRTTLYSLDGLKWQLLVQSSEVPDLRARFQGDPSYAHKLEPEQGGQQSNGEAHITDEEATVKEEDRLAATITAIEHEAAVVPRGAFMRTPLGRVQRNPTFQGLSLEEAGKLRSYLHWRRPERLPKLSLLERAELDPALDFLDPIEHDVPAGCWSLQLERGGALVILRSLLWPGLTFYHVPGTPRHGYIYMGLGEKNIDLPFMI</sequence>
<evidence type="ECO:0000256" key="10">
    <source>
        <dbReference type="ARBA" id="ARBA00041080"/>
    </source>
</evidence>
<keyword evidence="7" id="KW-0966">Cell projection</keyword>
<dbReference type="GO" id="GO:0044458">
    <property type="term" value="P:motile cilium assembly"/>
    <property type="evidence" value="ECO:0007669"/>
    <property type="project" value="TreeGrafter"/>
</dbReference>
<dbReference type="Pfam" id="PF04712">
    <property type="entry name" value="Radial_spoke"/>
    <property type="match status" value="1"/>
</dbReference>
<evidence type="ECO:0000256" key="6">
    <source>
        <dbReference type="ARBA" id="ARBA00023212"/>
    </source>
</evidence>
<keyword evidence="4" id="KW-0282">Flagellum</keyword>
<dbReference type="GO" id="GO:0001534">
    <property type="term" value="C:radial spoke"/>
    <property type="evidence" value="ECO:0007669"/>
    <property type="project" value="InterPro"/>
</dbReference>
<evidence type="ECO:0000256" key="4">
    <source>
        <dbReference type="ARBA" id="ARBA00022846"/>
    </source>
</evidence>
<gene>
    <name evidence="12" type="primary">RSPH9</name>
</gene>
<dbReference type="PANTHER" id="PTHR22069:SF0">
    <property type="entry name" value="RADIAL SPOKE HEAD PROTEIN 9 HOMOLOG"/>
    <property type="match status" value="1"/>
</dbReference>
<keyword evidence="5" id="KW-0969">Cilium</keyword>